<keyword evidence="6" id="KW-1185">Reference proteome</keyword>
<evidence type="ECO:0000256" key="2">
    <source>
        <dbReference type="ARBA" id="ARBA00023006"/>
    </source>
</evidence>
<feature type="domain" description="Epg5-like TPR" evidence="5">
    <location>
        <begin position="1166"/>
        <end position="1348"/>
    </location>
</feature>
<evidence type="ECO:0000256" key="1">
    <source>
        <dbReference type="ARBA" id="ARBA00010948"/>
    </source>
</evidence>
<dbReference type="InterPro" id="IPR058750">
    <property type="entry name" value="TPR_Epg5"/>
</dbReference>
<keyword evidence="2" id="KW-0072">Autophagy</keyword>
<evidence type="ECO:0000313" key="6">
    <source>
        <dbReference type="Proteomes" id="UP000694904"/>
    </source>
</evidence>
<organism evidence="6 7">
    <name type="scientific">Drosophila arizonae</name>
    <name type="common">Fruit fly</name>
    <dbReference type="NCBI Taxonomy" id="7263"/>
    <lineage>
        <taxon>Eukaryota</taxon>
        <taxon>Metazoa</taxon>
        <taxon>Ecdysozoa</taxon>
        <taxon>Arthropoda</taxon>
        <taxon>Hexapoda</taxon>
        <taxon>Insecta</taxon>
        <taxon>Pterygota</taxon>
        <taxon>Neoptera</taxon>
        <taxon>Endopterygota</taxon>
        <taxon>Diptera</taxon>
        <taxon>Brachycera</taxon>
        <taxon>Muscomorpha</taxon>
        <taxon>Ephydroidea</taxon>
        <taxon>Drosophilidae</taxon>
        <taxon>Drosophila</taxon>
    </lineage>
</organism>
<dbReference type="PANTHER" id="PTHR31139">
    <property type="entry name" value="ECTOPIC P GRANULES PROTEIN 5 HOMOLOG"/>
    <property type="match status" value="1"/>
</dbReference>
<feature type="region of interest" description="Disordered" evidence="3">
    <location>
        <begin position="1"/>
        <end position="44"/>
    </location>
</feature>
<evidence type="ECO:0000256" key="3">
    <source>
        <dbReference type="SAM" id="MobiDB-lite"/>
    </source>
</evidence>
<name>A0ABM1Q5T9_DROAR</name>
<dbReference type="Pfam" id="PF26103">
    <property type="entry name" value="TPR_Epg5"/>
    <property type="match status" value="1"/>
</dbReference>
<dbReference type="RefSeq" id="XP_017874825.1">
    <property type="nucleotide sequence ID" value="XM_018019336.1"/>
</dbReference>
<comment type="similarity">
    <text evidence="1">Belongs to the EPG5 family.</text>
</comment>
<proteinExistence type="inferred from homology"/>
<evidence type="ECO:0000259" key="4">
    <source>
        <dbReference type="Pfam" id="PF26103"/>
    </source>
</evidence>
<dbReference type="InterPro" id="IPR051436">
    <property type="entry name" value="Autophagy-related_EPG5"/>
</dbReference>
<dbReference type="GeneID" id="108621807"/>
<feature type="region of interest" description="Disordered" evidence="3">
    <location>
        <begin position="97"/>
        <end position="120"/>
    </location>
</feature>
<dbReference type="Pfam" id="PF26106">
    <property type="entry name" value="TPR_Epg5_C"/>
    <property type="match status" value="1"/>
</dbReference>
<sequence length="2486" mass="285259">MATLAKPKKTKAKKQKAIHDRTQSREEEEEEGEATSDLSTSIVPEQRQLENASLLEEFERVAALASSSNSKAEDIISHDCGISSDTVPMPNDIAATATTTNTQESEVKEEEPEPTPTAPCAPIAPVISAPLVQYPNLQPIRITNALIEEQKTQIVYKERGPRSPGFALASSHLKPFTSEQLKQIYQCSDLELVKQFELEFLMNTLLESSESDPLHVALQEYYDLQGKLSSNLHDIKDKRRDCLETQQQVWKREPVTRTFSASCGDGNVVRESVTYDRIKVDPVKLESATAALTGLYDLVCHTYTTNLITAKLTKVKIDQLINELIAYPHIDVQASIVLHNQLDATALQCVAQLRRAICILFNFARRPSPNANFDADLKLWLRKLIALQLLLATKEDHWFLLFNILRCPNGVGAWAAEFLQIPGMIQTTPKSKGTQPSELPLPLNSPEINHCFAVIQILLLPIKKRNDYLKSQVQAQRDLSQPTGDAERWTVVDSDGEDTLTPTGECVGLKEADLIALLNQLPFDKLFTSAMCIEKFLDDYIIEPDMITPQQMLTVVAFFAQLVETLGEGMLTYNNERYKQLAKRLGRLIRHALQYASDYHELFLSNNLAKPQELCERIELEMQALLIRACSYIYRSRNLGTWQYFSTLPYTTLHADIIWHLFYYLNVGFPSDLTTQLTADPEFIFQTDFWSKFDIANADVSAEDMYYLLQAFFEMANARDRTKDWPIIRVICLTIFQIGFIHQATREFCYKAARDMLVNITLAYEELLDCLLLQLKTRFAEIDQAAYLFKALPLENWHPNMDSFELLSNWLLHFDYQTAESHLARLIIGHLNWGFDDEGRLYLPHNIHVRMACLVTEAITKHAPDVIGASSISESVRQVSSLIDSTQSSREQFTNWCWRMISMLRLHLMDQSVESVKRTLQHPTEPLLFVPDLERLDMIWQGVTEQRPLALYVSVLVSLHGHSIPVICQRGFELLQQLLNDHRHAAVIRSLELIVPLFLETPDTLANCESFQKLVIALLNADRTYLKMAKDIVYANSIGPILELFDNMLHHQIVSYTSYGLCSPLNLINIWLNCFTALPGWAQNPHVLYLLDRMLRIAYQFTDCRVQAIEFFYNYYKDCTDWKLASKPSALKSLFGGQTNSRLPMILPQTCWLNLVLLEIEFRLQDTRFWPEFLRQLSTQTVEAALKKTLSLSKTTVFPVQHLVIYKYAQLLANMDIRHALFPIVCQKFFELYLWRLPEEYASQNMNVNYGVAEKFYEHNVPLMKSIKTQLKSAEVYYAAIATKRAEDDAVAHMYRSCTKLMQSCALWLEDTQINKLASDACQLPAQYNNEKLRELLSGPTSHWTEFLSARDLRREQRHQADQWSAKIYRVHLHKVLRTPLKPKPRLPPAQRLKMHLTTYDQRLPPPNHSRPEQIEKRPIDSNTLAELKRRVQTLNSTANKFHYNTSELNSLNLNYLERVPSLYQMVPYNEVRSKECESLLFNRKCVSPAQIQLVPEHIRHNDQVARKQEQNRERHDKIVEEMLALNVDGFAQAIEELGGYIHHLLQEQSKSNKYVTPTGIKFFYHVVDNMNDITMKFQPTKSFYSQILQDLGVFIQAEQADQGLEVLRLALRRGDLVELLAGVFVPCRTDAEHFLEMYEFLIDSHLKRCDTKILFVLLSKFDLLSWLEAYQPKLSEINRLLLLVLQGLESWSQPHSSLLQDQFRRQLVHIFTYDFPQHYGEVMQLVLDRISDQKLMPLVLLDLLNALLSPASSALTLNSQEQQLHELASDFARRQKLFTLKAATETLLLFARHFQKERLHHGLYGLYPKHKEYCKPLVMWFTCFGQVVLTAAICSYQELLADQISDIVFGSIVETYAPWLIPYTEKTELAAGAAAHWIRQLSPDQGKILLPWSEPHVESSKLMIRSFICNILQVVQYLPASSKILEHTFAWYVHHFAQLNVASHVLVPIHEGLSQLPWERFLPPAQHIELLYKSLQCFIPESHAMLGHIFIRIDWSTWFAKTSQPLTLLSHLFNIFIKMALEPNIHMHPNTSKILEDAVSQPWHLVEYSELEQLLKWFVAHVDPAIALKLPAETNYADRAVLELIHAACAMLPESDAQGAVVQATAKRMLYTRSMVSMQRACAIKHKKLLATKEGQRAFTAAFEKLLDSIDVAISGCSVNRTPEEQRREALNLMLEIVAPTQTQSEEVSNLHVQTLVRWQHQCPPGDPVMCAVLPAIGHLNTYISCIYMLLESSIECYFRRSAERAAGHSPSWQGLFEALQMSLPKLELMPVMRGGYFFSLHIFVLYKLEEIETVGEKVTFLQDLTQLLENLKTNPQTEPRIALVWGLIISRGCKLLQESQHIKKPLYMLARQLQIASTKAEGWSDGLLGVIGLKSENITNKRKVLTRCLACIIYSLFPASRDVRLPCEEYESAMRELAMLLANKKFVDVKPQIVRAISILKEQPMPDLRSVPHLICRLIDVFYEESYLTTIPEVWDCDYKLKAT</sequence>
<feature type="domain" description="Epg5-like central TPR repeats" evidence="4">
    <location>
        <begin position="1600"/>
        <end position="1996"/>
    </location>
</feature>
<protein>
    <submittedName>
        <fullName evidence="7">Ectopic P granules protein 5 homolog</fullName>
    </submittedName>
</protein>
<accession>A0ABM1Q5T9</accession>
<feature type="compositionally biased region" description="Basic residues" evidence="3">
    <location>
        <begin position="1"/>
        <end position="16"/>
    </location>
</feature>
<reference evidence="6" key="2">
    <citation type="journal article" date="2016" name="G3 (Bethesda)">
        <title>Genome Evolution in Three Species of Cactophilic Drosophila.</title>
        <authorList>
            <person name="Sanchez-Flores A."/>
            <person name="Penazola F."/>
            <person name="Carpinteyro-Ponce J."/>
            <person name="Nazario-Yepiz N."/>
            <person name="Abreu-Goodger C."/>
            <person name="Machado C.A."/>
            <person name="Markow T.A."/>
        </authorList>
    </citation>
    <scope>NUCLEOTIDE SEQUENCE [LARGE SCALE GENOMIC DNA]</scope>
</reference>
<reference evidence="7" key="3">
    <citation type="submission" date="2025-08" db="UniProtKB">
        <authorList>
            <consortium name="RefSeq"/>
        </authorList>
    </citation>
    <scope>IDENTIFICATION</scope>
    <source>
        <tissue evidence="7">Whole organism</tissue>
    </source>
</reference>
<reference evidence="6" key="1">
    <citation type="journal article" date="1997" name="Nucleic Acids Res.">
        <title>tRNAscan-SE: a program for improved detection of transfer RNA genes in genomic sequence.</title>
        <authorList>
            <person name="Lowe T.M."/>
            <person name="Eddy S.R."/>
        </authorList>
    </citation>
    <scope>NUCLEOTIDE SEQUENCE [LARGE SCALE GENOMIC DNA]</scope>
</reference>
<evidence type="ECO:0000259" key="5">
    <source>
        <dbReference type="Pfam" id="PF26573"/>
    </source>
</evidence>
<gene>
    <name evidence="7" type="primary">LOC108621807</name>
</gene>
<dbReference type="PANTHER" id="PTHR31139:SF4">
    <property type="entry name" value="ECTOPIC P GRANULES PROTEIN 5 HOMOLOG"/>
    <property type="match status" value="1"/>
</dbReference>
<dbReference type="Proteomes" id="UP000694904">
    <property type="component" value="Chromosome 2"/>
</dbReference>
<dbReference type="Pfam" id="PF26573">
    <property type="entry name" value="TPR_Epg5_2"/>
    <property type="match status" value="1"/>
</dbReference>
<dbReference type="InterPro" id="IPR059030">
    <property type="entry name" value="TPR_Epg5_mid"/>
</dbReference>
<evidence type="ECO:0000313" key="7">
    <source>
        <dbReference type="RefSeq" id="XP_017874825.1"/>
    </source>
</evidence>